<sequence length="81" mass="8950">MAAGILMTIFPMRCHNSTIDANHVTRVLHFPTCRRSRDASQTHPLLRACRLPTGRLHNYISHAAKPLTTSGPSMTMLAPVT</sequence>
<organism evidence="1 2">
    <name type="scientific">Pelobates cultripes</name>
    <name type="common">Western spadefoot toad</name>
    <dbReference type="NCBI Taxonomy" id="61616"/>
    <lineage>
        <taxon>Eukaryota</taxon>
        <taxon>Metazoa</taxon>
        <taxon>Chordata</taxon>
        <taxon>Craniata</taxon>
        <taxon>Vertebrata</taxon>
        <taxon>Euteleostomi</taxon>
        <taxon>Amphibia</taxon>
        <taxon>Batrachia</taxon>
        <taxon>Anura</taxon>
        <taxon>Pelobatoidea</taxon>
        <taxon>Pelobatidae</taxon>
        <taxon>Pelobates</taxon>
    </lineage>
</organism>
<evidence type="ECO:0000313" key="1">
    <source>
        <dbReference type="EMBL" id="CAH2283365.1"/>
    </source>
</evidence>
<name>A0AAD1W0C9_PELCU</name>
<protein>
    <submittedName>
        <fullName evidence="1">Uncharacterized protein</fullName>
    </submittedName>
</protein>
<proteinExistence type="predicted"/>
<dbReference type="EMBL" id="OW240915">
    <property type="protein sequence ID" value="CAH2283365.1"/>
    <property type="molecule type" value="Genomic_DNA"/>
</dbReference>
<gene>
    <name evidence="1" type="ORF">PECUL_23A044460</name>
</gene>
<dbReference type="Proteomes" id="UP001295444">
    <property type="component" value="Chromosome 04"/>
</dbReference>
<keyword evidence="2" id="KW-1185">Reference proteome</keyword>
<reference evidence="1" key="1">
    <citation type="submission" date="2022-03" db="EMBL/GenBank/DDBJ databases">
        <authorList>
            <person name="Alioto T."/>
            <person name="Alioto T."/>
            <person name="Gomez Garrido J."/>
        </authorList>
    </citation>
    <scope>NUCLEOTIDE SEQUENCE</scope>
</reference>
<accession>A0AAD1W0C9</accession>
<evidence type="ECO:0000313" key="2">
    <source>
        <dbReference type="Proteomes" id="UP001295444"/>
    </source>
</evidence>
<dbReference type="AlphaFoldDB" id="A0AAD1W0C9"/>